<gene>
    <name evidence="2" type="ORF">M976_02381</name>
</gene>
<reference evidence="2 3" key="1">
    <citation type="submission" date="2016-04" db="EMBL/GenBank/DDBJ databases">
        <title>ATOL: Assembling a taxonomically balanced genome-scale reconstruction of the evolutionary history of the Enterobacteriaceae.</title>
        <authorList>
            <person name="Plunkett G.III."/>
            <person name="Neeno-Eckwall E.C."/>
            <person name="Glasner J.D."/>
            <person name="Perna N.T."/>
        </authorList>
    </citation>
    <scope>NUCLEOTIDE SEQUENCE [LARGE SCALE GENOMIC DNA]</scope>
    <source>
        <strain evidence="2 3">ATCC 51602</strain>
    </source>
</reference>
<name>A0ABX2W7U6_9ENTR</name>
<keyword evidence="3" id="KW-1185">Reference proteome</keyword>
<evidence type="ECO:0000313" key="3">
    <source>
        <dbReference type="Proteomes" id="UP000078407"/>
    </source>
</evidence>
<dbReference type="RefSeq" id="WP_064545013.1">
    <property type="nucleotide sequence ID" value="NZ_LXEQ01000039.1"/>
</dbReference>
<dbReference type="Proteomes" id="UP000078407">
    <property type="component" value="Unassembled WGS sequence"/>
</dbReference>
<organism evidence="2 3">
    <name type="scientific">Buttiauxella ferragutiae ATCC 51602</name>
    <dbReference type="NCBI Taxonomy" id="1354252"/>
    <lineage>
        <taxon>Bacteria</taxon>
        <taxon>Pseudomonadati</taxon>
        <taxon>Pseudomonadota</taxon>
        <taxon>Gammaproteobacteria</taxon>
        <taxon>Enterobacterales</taxon>
        <taxon>Enterobacteriaceae</taxon>
        <taxon>Buttiauxella</taxon>
    </lineage>
</organism>
<accession>A0ABX2W7U6</accession>
<proteinExistence type="predicted"/>
<evidence type="ECO:0000256" key="1">
    <source>
        <dbReference type="SAM" id="SignalP"/>
    </source>
</evidence>
<protein>
    <submittedName>
        <fullName evidence="2">ATPase and permease components of an ABC superfamily multidrug transporter</fullName>
    </submittedName>
</protein>
<keyword evidence="1" id="KW-0732">Signal</keyword>
<evidence type="ECO:0000313" key="2">
    <source>
        <dbReference type="EMBL" id="OAT27296.1"/>
    </source>
</evidence>
<dbReference type="EMBL" id="LXEQ01000039">
    <property type="protein sequence ID" value="OAT27296.1"/>
    <property type="molecule type" value="Genomic_DNA"/>
</dbReference>
<feature type="signal peptide" evidence="1">
    <location>
        <begin position="1"/>
        <end position="23"/>
    </location>
</feature>
<comment type="caution">
    <text evidence="2">The sequence shown here is derived from an EMBL/GenBank/DDBJ whole genome shotgun (WGS) entry which is preliminary data.</text>
</comment>
<feature type="chain" id="PRO_5046364921" evidence="1">
    <location>
        <begin position="24"/>
        <end position="257"/>
    </location>
</feature>
<sequence>MAVNKILLALVPALSLLAAPALAQAEEECMAQLKTQAALLHPTSQLNESNSACKVWPWAPDKTIMVMMLSAPDADPNMPIYDVDVLVTDTHSGKVIARNTHPQAIQDDAIATSSVTIDTARYQLTPDLRAFAIRFVHTGSSNVNQFGVESLNMYVLKDKTLPLLVNHFSMVIDSGEWDGACTGYFTKNKRTISVLNTTSNGYADLRVHDKKVSNETNRDKAGKCTETKVGEEETDIILRFDGKVYPVDKKEQFDSAF</sequence>